<feature type="region of interest" description="Disordered" evidence="1">
    <location>
        <begin position="1"/>
        <end position="92"/>
    </location>
</feature>
<accession>A0A6P5ZAW8</accession>
<name>A0A6P5ZAW8_DURZI</name>
<feature type="compositionally biased region" description="Basic and acidic residues" evidence="1">
    <location>
        <begin position="44"/>
        <end position="53"/>
    </location>
</feature>
<feature type="compositionally biased region" description="Basic and acidic residues" evidence="1">
    <location>
        <begin position="1"/>
        <end position="18"/>
    </location>
</feature>
<proteinExistence type="predicted"/>
<dbReference type="OrthoDB" id="1717578at2759"/>
<gene>
    <name evidence="3" type="primary">LOC111299166</name>
</gene>
<dbReference type="GeneID" id="111299166"/>
<evidence type="ECO:0000256" key="1">
    <source>
        <dbReference type="SAM" id="MobiDB-lite"/>
    </source>
</evidence>
<dbReference type="Proteomes" id="UP000515121">
    <property type="component" value="Unplaced"/>
</dbReference>
<organism evidence="2 3">
    <name type="scientific">Durio zibethinus</name>
    <name type="common">Durian</name>
    <dbReference type="NCBI Taxonomy" id="66656"/>
    <lineage>
        <taxon>Eukaryota</taxon>
        <taxon>Viridiplantae</taxon>
        <taxon>Streptophyta</taxon>
        <taxon>Embryophyta</taxon>
        <taxon>Tracheophyta</taxon>
        <taxon>Spermatophyta</taxon>
        <taxon>Magnoliopsida</taxon>
        <taxon>eudicotyledons</taxon>
        <taxon>Gunneridae</taxon>
        <taxon>Pentapetalae</taxon>
        <taxon>rosids</taxon>
        <taxon>malvids</taxon>
        <taxon>Malvales</taxon>
        <taxon>Malvaceae</taxon>
        <taxon>Helicteroideae</taxon>
        <taxon>Durio</taxon>
    </lineage>
</organism>
<evidence type="ECO:0000313" key="3">
    <source>
        <dbReference type="RefSeq" id="XP_022749978.1"/>
    </source>
</evidence>
<sequence>MERKSEEEGKAKETEHIHQLPHISPMQPVIHGAYGGRMYGTEQGQKKKEEKPPASKTQSADGPDEAKNEPRHKPPPSSGDLDIDISGQSYIQ</sequence>
<protein>
    <submittedName>
        <fullName evidence="3">Uncharacterized protein LOC111299166</fullName>
    </submittedName>
</protein>
<evidence type="ECO:0000313" key="2">
    <source>
        <dbReference type="Proteomes" id="UP000515121"/>
    </source>
</evidence>
<keyword evidence="2" id="KW-1185">Reference proteome</keyword>
<dbReference type="KEGG" id="dzi:111299166"/>
<dbReference type="AlphaFoldDB" id="A0A6P5ZAW8"/>
<dbReference type="RefSeq" id="XP_022749978.1">
    <property type="nucleotide sequence ID" value="XM_022894243.1"/>
</dbReference>
<reference evidence="3" key="1">
    <citation type="submission" date="2025-08" db="UniProtKB">
        <authorList>
            <consortium name="RefSeq"/>
        </authorList>
    </citation>
    <scope>IDENTIFICATION</scope>
    <source>
        <tissue evidence="3">Fruit stalk</tissue>
    </source>
</reference>